<evidence type="ECO:0000313" key="6">
    <source>
        <dbReference type="Proteomes" id="UP001171165"/>
    </source>
</evidence>
<dbReference type="EMBL" id="UAUE01000027">
    <property type="protein sequence ID" value="SPZ01335.1"/>
    <property type="molecule type" value="Genomic_DNA"/>
</dbReference>
<evidence type="ECO:0000313" key="1">
    <source>
        <dbReference type="EMBL" id="ARX33214.1"/>
    </source>
</evidence>
<evidence type="ECO:0000313" key="2">
    <source>
        <dbReference type="EMBL" id="EKW9775953.1"/>
    </source>
</evidence>
<dbReference type="EMBL" id="ABKSPD020000005">
    <property type="protein sequence ID" value="EKW9775953.1"/>
    <property type="molecule type" value="Genomic_DNA"/>
</dbReference>
<evidence type="ECO:0000313" key="4">
    <source>
        <dbReference type="Proteomes" id="UP000195540"/>
    </source>
</evidence>
<accession>A0A1Z1SQE9</accession>
<protein>
    <submittedName>
        <fullName evidence="2">Uncharacterized protein</fullName>
    </submittedName>
</protein>
<dbReference type="OrthoDB" id="6460628at2"/>
<dbReference type="KEGG" id="pvl:AOB99_15535"/>
<organism evidence="2 6">
    <name type="scientific">Proteus mirabilis</name>
    <dbReference type="NCBI Taxonomy" id="584"/>
    <lineage>
        <taxon>Bacteria</taxon>
        <taxon>Pseudomonadati</taxon>
        <taxon>Pseudomonadota</taxon>
        <taxon>Gammaproteobacteria</taxon>
        <taxon>Enterobacterales</taxon>
        <taxon>Morganellaceae</taxon>
        <taxon>Proteus</taxon>
    </lineage>
</organism>
<proteinExistence type="predicted"/>
<dbReference type="RefSeq" id="WP_004246827.1">
    <property type="nucleotide sequence ID" value="NZ_ABFCQN020000005.1"/>
</dbReference>
<sequence length="144" mass="16695">MNDEHKIFEKIKASLNRASFIIDLRSKIEDKISAVVKKLEVITNNKVKVSFEDNNKSNIHFINSERLVYINNADLSKEGGFILFGYSFSKINGFPIEIETEIESFHAEDIENLLHIIVNIIDNESIRIIELTHHTIYNKLINHQ</sequence>
<reference evidence="2" key="3">
    <citation type="submission" date="2023-06" db="EMBL/GenBank/DDBJ databases">
        <authorList>
            <consortium name="Clinical and Environmental Microbiology Branch: Whole genome sequencing antimicrobial resistance pathogens in the healthcare setting"/>
        </authorList>
    </citation>
    <scope>NUCLEOTIDE SEQUENCE</scope>
    <source>
        <strain evidence="2">Microbial</strain>
    </source>
</reference>
<dbReference type="Proteomes" id="UP001171165">
    <property type="component" value="Unassembled WGS sequence"/>
</dbReference>
<gene>
    <name evidence="1" type="ORF">AM402_03315</name>
    <name evidence="3" type="ORF">NCTC10975_03979</name>
    <name evidence="2" type="ORF">PW210_001765</name>
</gene>
<dbReference type="AlphaFoldDB" id="A0A1Z1SQE9"/>
<dbReference type="Proteomes" id="UP000195540">
    <property type="component" value="Chromosome"/>
</dbReference>
<dbReference type="Proteomes" id="UP000251485">
    <property type="component" value="Unassembled WGS sequence"/>
</dbReference>
<name>A0A1Z1SQE9_PROMI</name>
<dbReference type="EMBL" id="CP021694">
    <property type="protein sequence ID" value="ARX33214.1"/>
    <property type="molecule type" value="Genomic_DNA"/>
</dbReference>
<dbReference type="GeneID" id="6801785"/>
<evidence type="ECO:0000313" key="3">
    <source>
        <dbReference type="EMBL" id="SPZ01335.1"/>
    </source>
</evidence>
<evidence type="ECO:0000313" key="5">
    <source>
        <dbReference type="Proteomes" id="UP000251485"/>
    </source>
</evidence>
<reference evidence="1 4" key="1">
    <citation type="submission" date="2017-05" db="EMBL/GenBank/DDBJ databases">
        <title>Whole genome sequencing of Proteus mirabilis AR_0155.</title>
        <authorList>
            <person name="Conlan S."/>
            <person name="Thomas P.J."/>
            <person name="Mullikin J."/>
            <person name="Frank K.M."/>
            <person name="Segre J.A."/>
        </authorList>
    </citation>
    <scope>NUCLEOTIDE SEQUENCE [LARGE SCALE GENOMIC DNA]</scope>
    <source>
        <strain evidence="1 4">AR_0155</strain>
    </source>
</reference>
<reference evidence="3 5" key="2">
    <citation type="submission" date="2018-06" db="EMBL/GenBank/DDBJ databases">
        <authorList>
            <consortium name="Pathogen Informatics"/>
            <person name="Doyle S."/>
        </authorList>
    </citation>
    <scope>NUCLEOTIDE SEQUENCE [LARGE SCALE GENOMIC DNA]</scope>
    <source>
        <strain evidence="3 5">NCTC10975</strain>
    </source>
</reference>
<dbReference type="STRING" id="584.AOUC001_01185"/>